<protein>
    <submittedName>
        <fullName evidence="1">Uncharacterized protein</fullName>
    </submittedName>
</protein>
<accession>A0A133NSF4</accession>
<gene>
    <name evidence="1" type="ORF">HMPREF3208_01199</name>
</gene>
<organism evidence="1 2">
    <name type="scientific">Gardnerella vaginalis</name>
    <dbReference type="NCBI Taxonomy" id="2702"/>
    <lineage>
        <taxon>Bacteria</taxon>
        <taxon>Bacillati</taxon>
        <taxon>Actinomycetota</taxon>
        <taxon>Actinomycetes</taxon>
        <taxon>Bifidobacteriales</taxon>
        <taxon>Bifidobacteriaceae</taxon>
        <taxon>Gardnerella</taxon>
    </lineage>
</organism>
<evidence type="ECO:0000313" key="2">
    <source>
        <dbReference type="Proteomes" id="UP000070687"/>
    </source>
</evidence>
<dbReference type="Proteomes" id="UP000070687">
    <property type="component" value="Unassembled WGS sequence"/>
</dbReference>
<evidence type="ECO:0000313" key="1">
    <source>
        <dbReference type="EMBL" id="KXA19213.1"/>
    </source>
</evidence>
<reference evidence="1 2" key="1">
    <citation type="submission" date="2016-01" db="EMBL/GenBank/DDBJ databases">
        <authorList>
            <person name="Oliw E.H."/>
        </authorList>
    </citation>
    <scope>NUCLEOTIDE SEQUENCE [LARGE SCALE GENOMIC DNA]</scope>
    <source>
        <strain evidence="1 2">PSS_7772B</strain>
    </source>
</reference>
<name>A0A133NSF4_GARVA</name>
<sequence>MWNIAGEESSLISCRYSYKIKNKICERTQCIDKLCALFYV</sequence>
<dbReference type="EMBL" id="LRQB01000075">
    <property type="protein sequence ID" value="KXA19213.1"/>
    <property type="molecule type" value="Genomic_DNA"/>
</dbReference>
<dbReference type="AlphaFoldDB" id="A0A133NSF4"/>
<comment type="caution">
    <text evidence="1">The sequence shown here is derived from an EMBL/GenBank/DDBJ whole genome shotgun (WGS) entry which is preliminary data.</text>
</comment>
<dbReference type="PATRIC" id="fig|2702.100.peg.1184"/>
<proteinExistence type="predicted"/>